<dbReference type="GO" id="GO:0000225">
    <property type="term" value="F:N-acetylglucosaminylphosphatidylinositol deacetylase activity"/>
    <property type="evidence" value="ECO:0007669"/>
    <property type="project" value="UniProtKB-EC"/>
</dbReference>
<dbReference type="Pfam" id="PF02585">
    <property type="entry name" value="PIG-L"/>
    <property type="match status" value="1"/>
</dbReference>
<dbReference type="Gene3D" id="3.40.50.10320">
    <property type="entry name" value="LmbE-like"/>
    <property type="match status" value="1"/>
</dbReference>
<accession>A0AAD7UCE3</accession>
<dbReference type="Proteomes" id="UP001230188">
    <property type="component" value="Unassembled WGS sequence"/>
</dbReference>
<evidence type="ECO:0000256" key="2">
    <source>
        <dbReference type="ARBA" id="ARBA00012176"/>
    </source>
</evidence>
<dbReference type="SUPFAM" id="SSF102588">
    <property type="entry name" value="LmbE-like"/>
    <property type="match status" value="1"/>
</dbReference>
<name>A0AAD7UCE3_9STRA</name>
<dbReference type="AlphaFoldDB" id="A0AAD7UCE3"/>
<evidence type="ECO:0000313" key="3">
    <source>
        <dbReference type="EMBL" id="KAJ8602410.1"/>
    </source>
</evidence>
<dbReference type="InterPro" id="IPR024078">
    <property type="entry name" value="LmbE-like_dom_sf"/>
</dbReference>
<comment type="caution">
    <text evidence="3">The sequence shown here is derived from an EMBL/GenBank/DDBJ whole genome shotgun (WGS) entry which is preliminary data.</text>
</comment>
<dbReference type="InterPro" id="IPR003737">
    <property type="entry name" value="GlcNAc_PI_deacetylase-related"/>
</dbReference>
<evidence type="ECO:0000313" key="4">
    <source>
        <dbReference type="Proteomes" id="UP001230188"/>
    </source>
</evidence>
<proteinExistence type="inferred from homology"/>
<dbReference type="PANTHER" id="PTHR12993:SF11">
    <property type="entry name" value="N-ACETYLGLUCOSAMINYL-PHOSPHATIDYLINOSITOL DE-N-ACETYLASE"/>
    <property type="match status" value="1"/>
</dbReference>
<dbReference type="EC" id="3.5.1.89" evidence="2"/>
<evidence type="ECO:0000256" key="1">
    <source>
        <dbReference type="ARBA" id="ARBA00006066"/>
    </source>
</evidence>
<dbReference type="PANTHER" id="PTHR12993">
    <property type="entry name" value="N-ACETYLGLUCOSAMINYL-PHOSPHATIDYLINOSITOL DE-N-ACETYLASE-RELATED"/>
    <property type="match status" value="1"/>
</dbReference>
<sequence length="150" mass="16779">MFFLPSLMMMREREVHILSLSNGGAVGLGATRAEEMECAARWHGAKARIIDDPRLADGATWDEKVVAERVRAYLDEVGEAIGVVTFDWRGASGHSNHVATFASDTDVVTYNIDALAGWRAMTWHASQFVWYRKAFVVLSAVRTRPYHYCG</sequence>
<protein>
    <recommendedName>
        <fullName evidence="2">N-acetylglucosaminylphosphatidylinositol deacetylase</fullName>
        <ecNumber evidence="2">3.5.1.89</ecNumber>
    </recommendedName>
</protein>
<comment type="similarity">
    <text evidence="1">Belongs to the PIGL family.</text>
</comment>
<organism evidence="3 4">
    <name type="scientific">Chrysophaeum taylorii</name>
    <dbReference type="NCBI Taxonomy" id="2483200"/>
    <lineage>
        <taxon>Eukaryota</taxon>
        <taxon>Sar</taxon>
        <taxon>Stramenopiles</taxon>
        <taxon>Ochrophyta</taxon>
        <taxon>Pelagophyceae</taxon>
        <taxon>Pelagomonadales</taxon>
        <taxon>Pelagomonadaceae</taxon>
        <taxon>Chrysophaeum</taxon>
    </lineage>
</organism>
<gene>
    <name evidence="3" type="ORF">CTAYLR_001198</name>
</gene>
<keyword evidence="4" id="KW-1185">Reference proteome</keyword>
<dbReference type="EMBL" id="JAQMWT010000379">
    <property type="protein sequence ID" value="KAJ8602410.1"/>
    <property type="molecule type" value="Genomic_DNA"/>
</dbReference>
<dbReference type="GO" id="GO:0005783">
    <property type="term" value="C:endoplasmic reticulum"/>
    <property type="evidence" value="ECO:0007669"/>
    <property type="project" value="TreeGrafter"/>
</dbReference>
<reference evidence="3" key="1">
    <citation type="submission" date="2023-01" db="EMBL/GenBank/DDBJ databases">
        <title>Metagenome sequencing of chrysophaentin producing Chrysophaeum taylorii.</title>
        <authorList>
            <person name="Davison J."/>
            <person name="Bewley C."/>
        </authorList>
    </citation>
    <scope>NUCLEOTIDE SEQUENCE</scope>
    <source>
        <strain evidence="3">NIES-1699</strain>
    </source>
</reference>